<evidence type="ECO:0000313" key="2">
    <source>
        <dbReference type="Proteomes" id="UP001445076"/>
    </source>
</evidence>
<accession>A0AAW0WYM3</accession>
<protein>
    <submittedName>
        <fullName evidence="1">Uncharacterized protein</fullName>
    </submittedName>
</protein>
<dbReference type="EMBL" id="JARKIK010000056">
    <property type="protein sequence ID" value="KAK8732526.1"/>
    <property type="molecule type" value="Genomic_DNA"/>
</dbReference>
<gene>
    <name evidence="1" type="ORF">OTU49_006803</name>
</gene>
<sequence length="116" mass="13365">MELFPSTEMIDVIDAVTRTLTKAPDSFRFGLTLWQNGSFHMLLDGSLLTKEEIVTEIHNFFLNFDITSDKKGFIDRIFYRTKPMTWIPVAKTIEFMTVENLTGKIIVISRFIPTGI</sequence>
<evidence type="ECO:0000313" key="1">
    <source>
        <dbReference type="EMBL" id="KAK8732526.1"/>
    </source>
</evidence>
<keyword evidence="2" id="KW-1185">Reference proteome</keyword>
<comment type="caution">
    <text evidence="1">The sequence shown here is derived from an EMBL/GenBank/DDBJ whole genome shotgun (WGS) entry which is preliminary data.</text>
</comment>
<organism evidence="1 2">
    <name type="scientific">Cherax quadricarinatus</name>
    <name type="common">Australian red claw crayfish</name>
    <dbReference type="NCBI Taxonomy" id="27406"/>
    <lineage>
        <taxon>Eukaryota</taxon>
        <taxon>Metazoa</taxon>
        <taxon>Ecdysozoa</taxon>
        <taxon>Arthropoda</taxon>
        <taxon>Crustacea</taxon>
        <taxon>Multicrustacea</taxon>
        <taxon>Malacostraca</taxon>
        <taxon>Eumalacostraca</taxon>
        <taxon>Eucarida</taxon>
        <taxon>Decapoda</taxon>
        <taxon>Pleocyemata</taxon>
        <taxon>Astacidea</taxon>
        <taxon>Parastacoidea</taxon>
        <taxon>Parastacidae</taxon>
        <taxon>Cherax</taxon>
    </lineage>
</organism>
<reference evidence="1 2" key="1">
    <citation type="journal article" date="2024" name="BMC Genomics">
        <title>Genome assembly of redclaw crayfish (Cherax quadricarinatus) provides insights into its immune adaptation and hypoxia tolerance.</title>
        <authorList>
            <person name="Liu Z."/>
            <person name="Zheng J."/>
            <person name="Li H."/>
            <person name="Fang K."/>
            <person name="Wang S."/>
            <person name="He J."/>
            <person name="Zhou D."/>
            <person name="Weng S."/>
            <person name="Chi M."/>
            <person name="Gu Z."/>
            <person name="He J."/>
            <person name="Li F."/>
            <person name="Wang M."/>
        </authorList>
    </citation>
    <scope>NUCLEOTIDE SEQUENCE [LARGE SCALE GENOMIC DNA]</scope>
    <source>
        <strain evidence="1">ZL_2023a</strain>
    </source>
</reference>
<dbReference type="AlphaFoldDB" id="A0AAW0WYM3"/>
<proteinExistence type="predicted"/>
<name>A0AAW0WYM3_CHEQU</name>
<dbReference type="Proteomes" id="UP001445076">
    <property type="component" value="Unassembled WGS sequence"/>
</dbReference>